<dbReference type="EMBL" id="AK305768">
    <property type="protein sequence ID" value="BAK62762.1"/>
    <property type="molecule type" value="mRNA"/>
</dbReference>
<evidence type="ECO:0000313" key="1">
    <source>
        <dbReference type="EMBL" id="BAK62762.1"/>
    </source>
</evidence>
<protein>
    <submittedName>
        <fullName evidence="1">Calmin</fullName>
    </submittedName>
</protein>
<sequence length="115" mass="13555">MNLIRTPEKKLKAVLQPQKRHQWIKSQRCMKRPRESPPVLIMRKREKTMTSRVWARNCLPAPQAAVSAWRPLGVTVKKAWISGPPHPSQRFLSFPTTSSISHTMRFPWLQFWRLT</sequence>
<accession>G2HGA4</accession>
<organism evidence="1">
    <name type="scientific">Pan troglodytes</name>
    <name type="common">Chimpanzee</name>
    <dbReference type="NCBI Taxonomy" id="9598"/>
    <lineage>
        <taxon>Eukaryota</taxon>
        <taxon>Metazoa</taxon>
        <taxon>Chordata</taxon>
        <taxon>Craniata</taxon>
        <taxon>Vertebrata</taxon>
        <taxon>Euteleostomi</taxon>
        <taxon>Mammalia</taxon>
        <taxon>Eutheria</taxon>
        <taxon>Euarchontoglires</taxon>
        <taxon>Primates</taxon>
        <taxon>Haplorrhini</taxon>
        <taxon>Catarrhini</taxon>
        <taxon>Hominidae</taxon>
        <taxon>Pan</taxon>
    </lineage>
</organism>
<name>G2HGA4_PANTR</name>
<dbReference type="AlphaFoldDB" id="G2HGA4"/>
<reference evidence="1" key="1">
    <citation type="journal article" date="2011" name="Funct. Integr. Genomics">
        <title>Major chimpanzee-specific structural changes in sperm development-associated genes.</title>
        <authorList>
            <person name="Kim R.N."/>
            <person name="Kim D.W."/>
            <person name="Choi S.H."/>
            <person name="Chae S.H."/>
            <person name="Nam S.H."/>
            <person name="Kim D.W."/>
            <person name="Kim A."/>
            <person name="Kang A."/>
            <person name="Park K.H."/>
            <person name="Lee Y.S."/>
            <person name="Hirai M."/>
            <person name="Suzuki Y."/>
            <person name="Sugano S."/>
            <person name="Hashimoto K."/>
            <person name="Kim D.S."/>
            <person name="Park H.S."/>
        </authorList>
    </citation>
    <scope>NUCLEOTIDE SEQUENCE</scope>
    <source>
        <tissue evidence="1">Testis</tissue>
    </source>
</reference>
<proteinExistence type="evidence at transcript level"/>